<gene>
    <name evidence="1" type="ORF">SAMN04488044_3074</name>
</gene>
<sequence length="50" mass="5574">MDDIKDQLGRIEDMLITMNVDLSRFDAAPLIAFTAAKETNYGTETDGRIP</sequence>
<keyword evidence="2" id="KW-1185">Reference proteome</keyword>
<dbReference type="EMBL" id="FQWM01000008">
    <property type="protein sequence ID" value="SHH71630.1"/>
    <property type="molecule type" value="Genomic_DNA"/>
</dbReference>
<feature type="non-terminal residue" evidence="1">
    <location>
        <position position="50"/>
    </location>
</feature>
<organism evidence="1 2">
    <name type="scientific">Cognatishimia maritima</name>
    <dbReference type="NCBI Taxonomy" id="870908"/>
    <lineage>
        <taxon>Bacteria</taxon>
        <taxon>Pseudomonadati</taxon>
        <taxon>Pseudomonadota</taxon>
        <taxon>Alphaproteobacteria</taxon>
        <taxon>Rhodobacterales</taxon>
        <taxon>Paracoccaceae</taxon>
        <taxon>Cognatishimia</taxon>
    </lineage>
</organism>
<dbReference type="AlphaFoldDB" id="A0A1M5V8U1"/>
<protein>
    <submittedName>
        <fullName evidence="1">Uncharacterized protein</fullName>
    </submittedName>
</protein>
<reference evidence="2" key="1">
    <citation type="submission" date="2016-11" db="EMBL/GenBank/DDBJ databases">
        <authorList>
            <person name="Varghese N."/>
            <person name="Submissions S."/>
        </authorList>
    </citation>
    <scope>NUCLEOTIDE SEQUENCE [LARGE SCALE GENOMIC DNA]</scope>
    <source>
        <strain evidence="2">DSM 28223</strain>
    </source>
</reference>
<name>A0A1M5V8U1_9RHOB</name>
<proteinExistence type="predicted"/>
<evidence type="ECO:0000313" key="1">
    <source>
        <dbReference type="EMBL" id="SHH71630.1"/>
    </source>
</evidence>
<accession>A0A1M5V8U1</accession>
<dbReference type="Proteomes" id="UP000184211">
    <property type="component" value="Unassembled WGS sequence"/>
</dbReference>
<evidence type="ECO:0000313" key="2">
    <source>
        <dbReference type="Proteomes" id="UP000184211"/>
    </source>
</evidence>